<dbReference type="GO" id="GO:0005634">
    <property type="term" value="C:nucleus"/>
    <property type="evidence" value="ECO:0007669"/>
    <property type="project" value="UniProtKB-SubCell"/>
</dbReference>
<dbReference type="InterPro" id="IPR003657">
    <property type="entry name" value="WRKY_dom"/>
</dbReference>
<feature type="compositionally biased region" description="Low complexity" evidence="6">
    <location>
        <begin position="107"/>
        <end position="125"/>
    </location>
</feature>
<dbReference type="Proteomes" id="UP000326939">
    <property type="component" value="Chromosome 5"/>
</dbReference>
<dbReference type="EMBL" id="VDCV01000005">
    <property type="protein sequence ID" value="KAB5557385.1"/>
    <property type="molecule type" value="Genomic_DNA"/>
</dbReference>
<keyword evidence="4" id="KW-0804">Transcription</keyword>
<organism evidence="8 9">
    <name type="scientific">Salix brachista</name>
    <dbReference type="NCBI Taxonomy" id="2182728"/>
    <lineage>
        <taxon>Eukaryota</taxon>
        <taxon>Viridiplantae</taxon>
        <taxon>Streptophyta</taxon>
        <taxon>Embryophyta</taxon>
        <taxon>Tracheophyta</taxon>
        <taxon>Spermatophyta</taxon>
        <taxon>Magnoliopsida</taxon>
        <taxon>eudicotyledons</taxon>
        <taxon>Gunneridae</taxon>
        <taxon>Pentapetalae</taxon>
        <taxon>rosids</taxon>
        <taxon>fabids</taxon>
        <taxon>Malpighiales</taxon>
        <taxon>Salicaceae</taxon>
        <taxon>Saliceae</taxon>
        <taxon>Salix</taxon>
    </lineage>
</organism>
<evidence type="ECO:0000256" key="2">
    <source>
        <dbReference type="ARBA" id="ARBA00023015"/>
    </source>
</evidence>
<evidence type="ECO:0000256" key="4">
    <source>
        <dbReference type="ARBA" id="ARBA00023163"/>
    </source>
</evidence>
<dbReference type="PANTHER" id="PTHR31221:SF361">
    <property type="entry name" value="WRKY DOMAIN-CONTAINING PROTEIN"/>
    <property type="match status" value="1"/>
</dbReference>
<dbReference type="GO" id="GO:0043565">
    <property type="term" value="F:sequence-specific DNA binding"/>
    <property type="evidence" value="ECO:0007669"/>
    <property type="project" value="InterPro"/>
</dbReference>
<keyword evidence="5" id="KW-0539">Nucleus</keyword>
<accession>A0A5N5MQE3</accession>
<comment type="caution">
    <text evidence="8">The sequence shown here is derived from an EMBL/GenBank/DDBJ whole genome shotgun (WGS) entry which is preliminary data.</text>
</comment>
<dbReference type="Gene3D" id="2.20.25.80">
    <property type="entry name" value="WRKY domain"/>
    <property type="match status" value="2"/>
</dbReference>
<sequence length="352" mass="39752">MSNEKEDPYHYDPFHYNIQQGNNRPVSVFPFFNDNLSMYNQQTPAQNLQGFSDDPSFMSFTDHLHGSMDHYNTYSRALDVSCSSSEVISPVDQGGSGKIGAGESAATNENIPSTPNSSISNSSSNDGATEEESGKIKKHKQPKESTADGDDDGDAKKVSKTKKKEKRKKEPRFAFVTKSEIDHLEDGYRWRKYGQKAVKNSPYPRVRCVSLILINELYKSSNSHFKKNFSFARNCRSYYRCTTQKCMVKKRVERSFEDPSTVITTYEGQHNHHCPATLRGNAAGMLSPSLLASTSIGQSFPQDFLTHFLPPSNQGDQTSIFYQNQDPQHQRYAPEYGLLQDLVPSFIHKKQP</sequence>
<comment type="subcellular location">
    <subcellularLocation>
        <location evidence="1">Nucleus</location>
    </subcellularLocation>
</comment>
<evidence type="ECO:0000256" key="5">
    <source>
        <dbReference type="ARBA" id="ARBA00023242"/>
    </source>
</evidence>
<evidence type="ECO:0000313" key="9">
    <source>
        <dbReference type="Proteomes" id="UP000326939"/>
    </source>
</evidence>
<keyword evidence="2" id="KW-0805">Transcription regulation</keyword>
<dbReference type="AlphaFoldDB" id="A0A5N5MQE3"/>
<gene>
    <name evidence="8" type="ORF">DKX38_008294</name>
</gene>
<dbReference type="SUPFAM" id="SSF118290">
    <property type="entry name" value="WRKY DNA-binding domain"/>
    <property type="match status" value="2"/>
</dbReference>
<dbReference type="GO" id="GO:0003700">
    <property type="term" value="F:DNA-binding transcription factor activity"/>
    <property type="evidence" value="ECO:0007669"/>
    <property type="project" value="InterPro"/>
</dbReference>
<dbReference type="Pfam" id="PF03106">
    <property type="entry name" value="WRKY"/>
    <property type="match status" value="2"/>
</dbReference>
<evidence type="ECO:0000313" key="8">
    <source>
        <dbReference type="EMBL" id="KAB5557385.1"/>
    </source>
</evidence>
<protein>
    <recommendedName>
        <fullName evidence="7">WRKY domain-containing protein</fullName>
    </recommendedName>
</protein>
<reference evidence="9" key="1">
    <citation type="journal article" date="2019" name="Gigascience">
        <title>De novo genome assembly of the endangered Acer yangbiense, a plant species with extremely small populations endemic to Yunnan Province, China.</title>
        <authorList>
            <person name="Yang J."/>
            <person name="Wariss H.M."/>
            <person name="Tao L."/>
            <person name="Zhang R."/>
            <person name="Yun Q."/>
            <person name="Hollingsworth P."/>
            <person name="Dao Z."/>
            <person name="Luo G."/>
            <person name="Guo H."/>
            <person name="Ma Y."/>
            <person name="Sun W."/>
        </authorList>
    </citation>
    <scope>NUCLEOTIDE SEQUENCE [LARGE SCALE GENOMIC DNA]</scope>
    <source>
        <strain evidence="9">cv. br00</strain>
    </source>
</reference>
<keyword evidence="9" id="KW-1185">Reference proteome</keyword>
<feature type="domain" description="WRKY" evidence="7">
    <location>
        <begin position="179"/>
        <end position="275"/>
    </location>
</feature>
<name>A0A5N5MQE3_9ROSI</name>
<evidence type="ECO:0000256" key="3">
    <source>
        <dbReference type="ARBA" id="ARBA00023125"/>
    </source>
</evidence>
<dbReference type="PROSITE" id="PS50811">
    <property type="entry name" value="WRKY"/>
    <property type="match status" value="1"/>
</dbReference>
<evidence type="ECO:0000259" key="7">
    <source>
        <dbReference type="PROSITE" id="PS50811"/>
    </source>
</evidence>
<dbReference type="InterPro" id="IPR044810">
    <property type="entry name" value="WRKY_plant"/>
</dbReference>
<proteinExistence type="predicted"/>
<feature type="region of interest" description="Disordered" evidence="6">
    <location>
        <begin position="87"/>
        <end position="170"/>
    </location>
</feature>
<dbReference type="PANTHER" id="PTHR31221">
    <property type="entry name" value="WRKY TRANSCRIPTION FACTOR PROTEIN 1-RELATED"/>
    <property type="match status" value="1"/>
</dbReference>
<evidence type="ECO:0000256" key="1">
    <source>
        <dbReference type="ARBA" id="ARBA00004123"/>
    </source>
</evidence>
<keyword evidence="3" id="KW-0238">DNA-binding</keyword>
<feature type="compositionally biased region" description="Basic residues" evidence="6">
    <location>
        <begin position="158"/>
        <end position="170"/>
    </location>
</feature>
<evidence type="ECO:0000256" key="6">
    <source>
        <dbReference type="SAM" id="MobiDB-lite"/>
    </source>
</evidence>
<dbReference type="SMART" id="SM00774">
    <property type="entry name" value="WRKY"/>
    <property type="match status" value="1"/>
</dbReference>
<dbReference type="InterPro" id="IPR036576">
    <property type="entry name" value="WRKY_dom_sf"/>
</dbReference>